<keyword evidence="1" id="KW-1133">Transmembrane helix</keyword>
<keyword evidence="1" id="KW-0472">Membrane</keyword>
<dbReference type="EMBL" id="CAJVPY010002263">
    <property type="protein sequence ID" value="CAG8554352.1"/>
    <property type="molecule type" value="Genomic_DNA"/>
</dbReference>
<dbReference type="AlphaFoldDB" id="A0A9N9B3G9"/>
<proteinExistence type="predicted"/>
<organism evidence="3 4">
    <name type="scientific">Dentiscutata erythropus</name>
    <dbReference type="NCBI Taxonomy" id="1348616"/>
    <lineage>
        <taxon>Eukaryota</taxon>
        <taxon>Fungi</taxon>
        <taxon>Fungi incertae sedis</taxon>
        <taxon>Mucoromycota</taxon>
        <taxon>Glomeromycotina</taxon>
        <taxon>Glomeromycetes</taxon>
        <taxon>Diversisporales</taxon>
        <taxon>Gigasporaceae</taxon>
        <taxon>Dentiscutata</taxon>
    </lineage>
</organism>
<comment type="caution">
    <text evidence="3">The sequence shown here is derived from an EMBL/GenBank/DDBJ whole genome shotgun (WGS) entry which is preliminary data.</text>
</comment>
<keyword evidence="4" id="KW-1185">Reference proteome</keyword>
<sequence length="129" mass="14637">MIKYVSVLLLIIKVTSASTLCTNITQSVSHVAFGNYLSFSASLFLSCFSKPSAEDKTFFAKVNRIYKFYLYCNEGYLSSVLLFLSGFILNNAIHMAYEWVFPSDIWKIVNIKTEGKKEEEDTINTTNAE</sequence>
<reference evidence="3" key="1">
    <citation type="submission" date="2021-06" db="EMBL/GenBank/DDBJ databases">
        <authorList>
            <person name="Kallberg Y."/>
            <person name="Tangrot J."/>
            <person name="Rosling A."/>
        </authorList>
    </citation>
    <scope>NUCLEOTIDE SEQUENCE</scope>
    <source>
        <strain evidence="3">MA453B</strain>
    </source>
</reference>
<evidence type="ECO:0000256" key="1">
    <source>
        <dbReference type="SAM" id="Phobius"/>
    </source>
</evidence>
<keyword evidence="1" id="KW-0812">Transmembrane</keyword>
<keyword evidence="2" id="KW-0732">Signal</keyword>
<feature type="transmembrane region" description="Helical" evidence="1">
    <location>
        <begin position="68"/>
        <end position="89"/>
    </location>
</feature>
<evidence type="ECO:0000313" key="4">
    <source>
        <dbReference type="Proteomes" id="UP000789405"/>
    </source>
</evidence>
<name>A0A9N9B3G9_9GLOM</name>
<evidence type="ECO:0000256" key="2">
    <source>
        <dbReference type="SAM" id="SignalP"/>
    </source>
</evidence>
<feature type="signal peptide" evidence="2">
    <location>
        <begin position="1"/>
        <end position="17"/>
    </location>
</feature>
<accession>A0A9N9B3G9</accession>
<evidence type="ECO:0000313" key="3">
    <source>
        <dbReference type="EMBL" id="CAG8554352.1"/>
    </source>
</evidence>
<dbReference type="Proteomes" id="UP000789405">
    <property type="component" value="Unassembled WGS sequence"/>
</dbReference>
<gene>
    <name evidence="3" type="ORF">DERYTH_LOCUS5425</name>
</gene>
<feature type="chain" id="PRO_5040324763" evidence="2">
    <location>
        <begin position="18"/>
        <end position="129"/>
    </location>
</feature>
<protein>
    <submittedName>
        <fullName evidence="3">25153_t:CDS:1</fullName>
    </submittedName>
</protein>